<protein>
    <submittedName>
        <fullName evidence="2">Uncharacterized protein</fullName>
    </submittedName>
</protein>
<feature type="region of interest" description="Disordered" evidence="1">
    <location>
        <begin position="325"/>
        <end position="387"/>
    </location>
</feature>
<keyword evidence="3" id="KW-1185">Reference proteome</keyword>
<dbReference type="Gene3D" id="2.60.60.30">
    <property type="entry name" value="sav2460 like domains"/>
    <property type="match status" value="1"/>
</dbReference>
<dbReference type="Proteomes" id="UP000232323">
    <property type="component" value="Unassembled WGS sequence"/>
</dbReference>
<organism evidence="2 3">
    <name type="scientific">Chlamydomonas eustigma</name>
    <dbReference type="NCBI Taxonomy" id="1157962"/>
    <lineage>
        <taxon>Eukaryota</taxon>
        <taxon>Viridiplantae</taxon>
        <taxon>Chlorophyta</taxon>
        <taxon>core chlorophytes</taxon>
        <taxon>Chlorophyceae</taxon>
        <taxon>CS clade</taxon>
        <taxon>Chlamydomonadales</taxon>
        <taxon>Chlamydomonadaceae</taxon>
        <taxon>Chlamydomonas</taxon>
    </lineage>
</organism>
<sequence length="444" mass="48658">MSPPLVLPFRGEQFSFTLNYKESSQDQSSVDFSAVVIGRDGKVLDVINKHKPSALDSAIVTSHDRDVWLDGTSEVFGTFADEAIHVRPKRLDPTAEVIVLVASVPYIPGQASDLSMTSKLEFIVSYPDEEEHSHVKNHRTTDLKSLVSQPHPLGPLLGLGNGQQSMIIAVAYSDQPGWTVREDLSTFNYDSYAHLIPEVKRAVLRVKADAHVDLDAARSIEEAGLDEFEMATYTRKCEDHDLIHAAGLRIPVPPPAEPAAEGAEAAPPPAVPAPPTKLRLDIGWSTWKKPKVEGEEEEEGDGDPEATELDFALIFYNLAGEEIQQVSSGSTEADGVKVGREYEDPEPEEEPEPEDEEPEEAGAEEEGEDGEPKPPVVKPPPLEPKEDPYAFTLKHTVFLNLAELPKDIRSAVLVVSNYAGAGFQHVRHVRVKVYNISNGEDGIE</sequence>
<comment type="caution">
    <text evidence="2">The sequence shown here is derived from an EMBL/GenBank/DDBJ whole genome shotgun (WGS) entry which is preliminary data.</text>
</comment>
<feature type="compositionally biased region" description="Acidic residues" evidence="1">
    <location>
        <begin position="294"/>
        <end position="306"/>
    </location>
</feature>
<dbReference type="OrthoDB" id="437960at2759"/>
<accession>A0A250XTQ4</accession>
<proteinExistence type="predicted"/>
<reference evidence="2 3" key="1">
    <citation type="submission" date="2017-08" db="EMBL/GenBank/DDBJ databases">
        <title>Acidophilic green algal genome provides insights into adaptation to an acidic environment.</title>
        <authorList>
            <person name="Hirooka S."/>
            <person name="Hirose Y."/>
            <person name="Kanesaki Y."/>
            <person name="Higuchi S."/>
            <person name="Fujiwara T."/>
            <person name="Onuma R."/>
            <person name="Era A."/>
            <person name="Ohbayashi R."/>
            <person name="Uzuka A."/>
            <person name="Nozaki H."/>
            <person name="Yoshikawa H."/>
            <person name="Miyagishima S.Y."/>
        </authorList>
    </citation>
    <scope>NUCLEOTIDE SEQUENCE [LARGE SCALE GENOMIC DNA]</scope>
    <source>
        <strain evidence="2 3">NIES-2499</strain>
    </source>
</reference>
<dbReference type="EMBL" id="BEGY01000311">
    <property type="protein sequence ID" value="GAX86455.1"/>
    <property type="molecule type" value="Genomic_DNA"/>
</dbReference>
<feature type="compositionally biased region" description="Pro residues" evidence="1">
    <location>
        <begin position="373"/>
        <end position="382"/>
    </location>
</feature>
<evidence type="ECO:0000313" key="2">
    <source>
        <dbReference type="EMBL" id="GAX86455.1"/>
    </source>
</evidence>
<feature type="compositionally biased region" description="Pro residues" evidence="1">
    <location>
        <begin position="266"/>
        <end position="275"/>
    </location>
</feature>
<dbReference type="AlphaFoldDB" id="A0A250XTQ4"/>
<gene>
    <name evidence="2" type="ORF">CEUSTIGMA_g13865.t1</name>
</gene>
<name>A0A250XTQ4_9CHLO</name>
<feature type="region of interest" description="Disordered" evidence="1">
    <location>
        <begin position="249"/>
        <end position="306"/>
    </location>
</feature>
<evidence type="ECO:0000256" key="1">
    <source>
        <dbReference type="SAM" id="MobiDB-lite"/>
    </source>
</evidence>
<feature type="compositionally biased region" description="Acidic residues" evidence="1">
    <location>
        <begin position="343"/>
        <end position="369"/>
    </location>
</feature>
<evidence type="ECO:0000313" key="3">
    <source>
        <dbReference type="Proteomes" id="UP000232323"/>
    </source>
</evidence>
<dbReference type="STRING" id="1157962.A0A250XTQ4"/>